<dbReference type="PANTHER" id="PTHR43364">
    <property type="entry name" value="NADH-SPECIFIC METHYLGLYOXAL REDUCTASE-RELATED"/>
    <property type="match status" value="1"/>
</dbReference>
<dbReference type="RefSeq" id="WP_058025779.1">
    <property type="nucleotide sequence ID" value="NZ_LNDJ01000118.1"/>
</dbReference>
<comment type="caution">
    <text evidence="6">The sequence shown here is derived from an EMBL/GenBank/DDBJ whole genome shotgun (WGS) entry which is preliminary data.</text>
</comment>
<dbReference type="InterPro" id="IPR023210">
    <property type="entry name" value="NADP_OxRdtase_dom"/>
</dbReference>
<dbReference type="FunFam" id="3.20.20.100:FF:000005">
    <property type="entry name" value="NADP(H)-dependent aldo-keto reductase"/>
    <property type="match status" value="1"/>
</dbReference>
<evidence type="ECO:0000313" key="6">
    <source>
        <dbReference type="EMBL" id="KRU21405.1"/>
    </source>
</evidence>
<sequence>MQYTTLPQLDEKVSKICLGTMTWGQQNNKAQAHEQMDMALSEGVNFWDTAEMYPSPPDKDKQGDTERFMGTWFDKTKQRDKVILASKISPMDFLRDGQTRFNAQHISSAIDGNLERLQTDYIDIYQLHWPERQANFFGQRGYTEEMAAQSVDDLTPFLETIQALNNEIKKGRIRAYGLSNDTAWGLMRYLWESDKNGLIAPITVQNPYSLLNRLYEVGMAEIAHRENVGLLAYSPLGFGVLSGKYLDGKRPDGARLTMYDRFARYTNEQAVSATEQYAKIAADAGLDMAQMSLAFVNSRHFVTSNIIGATTTEQLKSNIDSVNVELTADVLEAIEAVHTQHPNPSP</sequence>
<evidence type="ECO:0000256" key="1">
    <source>
        <dbReference type="ARBA" id="ARBA00022857"/>
    </source>
</evidence>
<dbReference type="CDD" id="cd19094">
    <property type="entry name" value="AKR_Tas-like"/>
    <property type="match status" value="1"/>
</dbReference>
<dbReference type="STRING" id="554343.AS194_03125"/>
<keyword evidence="7" id="KW-1185">Reference proteome</keyword>
<gene>
    <name evidence="6" type="ORF">AS194_03125</name>
</gene>
<dbReference type="AlphaFoldDB" id="A0A0T6DPJ1"/>
<evidence type="ECO:0000259" key="5">
    <source>
        <dbReference type="Pfam" id="PF00248"/>
    </source>
</evidence>
<organism evidence="6 7">
    <name type="scientific">Psychrobacter piscatorii</name>
    <dbReference type="NCBI Taxonomy" id="554343"/>
    <lineage>
        <taxon>Bacteria</taxon>
        <taxon>Pseudomonadati</taxon>
        <taxon>Pseudomonadota</taxon>
        <taxon>Gammaproteobacteria</taxon>
        <taxon>Moraxellales</taxon>
        <taxon>Moraxellaceae</taxon>
        <taxon>Psychrobacter</taxon>
    </lineage>
</organism>
<dbReference type="InterPro" id="IPR050523">
    <property type="entry name" value="AKR_Detox_Biosynth"/>
</dbReference>
<dbReference type="Proteomes" id="UP000051202">
    <property type="component" value="Unassembled WGS sequence"/>
</dbReference>
<dbReference type="PANTHER" id="PTHR43364:SF4">
    <property type="entry name" value="NAD(P)-LINKED OXIDOREDUCTASE SUPERFAMILY PROTEIN"/>
    <property type="match status" value="1"/>
</dbReference>
<evidence type="ECO:0000313" key="7">
    <source>
        <dbReference type="Proteomes" id="UP000051202"/>
    </source>
</evidence>
<reference evidence="6 7" key="1">
    <citation type="submission" date="2015-11" db="EMBL/GenBank/DDBJ databases">
        <title>Permanent draft genome of Psychrobacter piscatorii LQ58.</title>
        <authorList>
            <person name="Zhou M."/>
            <person name="Dong B."/>
            <person name="Liu Q."/>
        </authorList>
    </citation>
    <scope>NUCLEOTIDE SEQUENCE [LARGE SCALE GENOMIC DNA]</scope>
    <source>
        <strain evidence="6 7">LQ58</strain>
    </source>
</reference>
<dbReference type="Gene3D" id="3.20.20.100">
    <property type="entry name" value="NADP-dependent oxidoreductase domain"/>
    <property type="match status" value="1"/>
</dbReference>
<dbReference type="InterPro" id="IPR036812">
    <property type="entry name" value="NAD(P)_OxRdtase_dom_sf"/>
</dbReference>
<comment type="similarity">
    <text evidence="3">Belongs to the aldo/keto reductase family. Aldo/keto reductase 2 subfamily.</text>
</comment>
<dbReference type="EMBL" id="LNDJ01000118">
    <property type="protein sequence ID" value="KRU21405.1"/>
    <property type="molecule type" value="Genomic_DNA"/>
</dbReference>
<dbReference type="SUPFAM" id="SSF51430">
    <property type="entry name" value="NAD(P)-linked oxidoreductase"/>
    <property type="match status" value="1"/>
</dbReference>
<keyword evidence="1" id="KW-0521">NADP</keyword>
<protein>
    <recommendedName>
        <fullName evidence="4">Protein tas</fullName>
    </recommendedName>
</protein>
<evidence type="ECO:0000256" key="2">
    <source>
        <dbReference type="ARBA" id="ARBA00023002"/>
    </source>
</evidence>
<evidence type="ECO:0000256" key="3">
    <source>
        <dbReference type="ARBA" id="ARBA00038157"/>
    </source>
</evidence>
<dbReference type="GO" id="GO:0016491">
    <property type="term" value="F:oxidoreductase activity"/>
    <property type="evidence" value="ECO:0007669"/>
    <property type="project" value="UniProtKB-KW"/>
</dbReference>
<accession>A0A0T6DPJ1</accession>
<proteinExistence type="inferred from homology"/>
<evidence type="ECO:0000256" key="4">
    <source>
        <dbReference type="ARBA" id="ARBA00070119"/>
    </source>
</evidence>
<feature type="domain" description="NADP-dependent oxidoreductase" evidence="5">
    <location>
        <begin position="15"/>
        <end position="337"/>
    </location>
</feature>
<name>A0A0T6DPJ1_9GAMM</name>
<keyword evidence="2" id="KW-0560">Oxidoreductase</keyword>
<dbReference type="Pfam" id="PF00248">
    <property type="entry name" value="Aldo_ket_red"/>
    <property type="match status" value="1"/>
</dbReference>